<dbReference type="EMBL" id="JH000311">
    <property type="protein sequence ID" value="EGW00276.1"/>
    <property type="molecule type" value="Genomic_DNA"/>
</dbReference>
<organism evidence="1 2">
    <name type="scientific">Cricetulus griseus</name>
    <name type="common">Chinese hamster</name>
    <name type="synonym">Cricetulus barabensis griseus</name>
    <dbReference type="NCBI Taxonomy" id="10029"/>
    <lineage>
        <taxon>Eukaryota</taxon>
        <taxon>Metazoa</taxon>
        <taxon>Chordata</taxon>
        <taxon>Craniata</taxon>
        <taxon>Vertebrata</taxon>
        <taxon>Euteleostomi</taxon>
        <taxon>Mammalia</taxon>
        <taxon>Eutheria</taxon>
        <taxon>Euarchontoglires</taxon>
        <taxon>Glires</taxon>
        <taxon>Rodentia</taxon>
        <taxon>Myomorpha</taxon>
        <taxon>Muroidea</taxon>
        <taxon>Cricetidae</taxon>
        <taxon>Cricetinae</taxon>
        <taxon>Cricetulus</taxon>
    </lineage>
</organism>
<dbReference type="AlphaFoldDB" id="G3HE89"/>
<proteinExistence type="predicted"/>
<dbReference type="InParanoid" id="G3HE89"/>
<name>G3HE89_CRIGR</name>
<reference evidence="2" key="1">
    <citation type="journal article" date="2011" name="Nat. Biotechnol.">
        <title>The genomic sequence of the Chinese hamster ovary (CHO)-K1 cell line.</title>
        <authorList>
            <person name="Xu X."/>
            <person name="Nagarajan H."/>
            <person name="Lewis N.E."/>
            <person name="Pan S."/>
            <person name="Cai Z."/>
            <person name="Liu X."/>
            <person name="Chen W."/>
            <person name="Xie M."/>
            <person name="Wang W."/>
            <person name="Hammond S."/>
            <person name="Andersen M.R."/>
            <person name="Neff N."/>
            <person name="Passarelli B."/>
            <person name="Koh W."/>
            <person name="Fan H.C."/>
            <person name="Wang J."/>
            <person name="Gui Y."/>
            <person name="Lee K.H."/>
            <person name="Betenbaugh M.J."/>
            <person name="Quake S.R."/>
            <person name="Famili I."/>
            <person name="Palsson B.O."/>
            <person name="Wang J."/>
        </authorList>
    </citation>
    <scope>NUCLEOTIDE SEQUENCE [LARGE SCALE GENOMIC DNA]</scope>
    <source>
        <strain evidence="2">CHO K1 cell line</strain>
    </source>
</reference>
<protein>
    <submittedName>
        <fullName evidence="1">Uncharacterized protein</fullName>
    </submittedName>
</protein>
<evidence type="ECO:0000313" key="2">
    <source>
        <dbReference type="Proteomes" id="UP000001075"/>
    </source>
</evidence>
<accession>G3HE89</accession>
<evidence type="ECO:0000313" key="1">
    <source>
        <dbReference type="EMBL" id="EGW00276.1"/>
    </source>
</evidence>
<gene>
    <name evidence="1" type="ORF">I79_008868</name>
</gene>
<dbReference type="Proteomes" id="UP000001075">
    <property type="component" value="Unassembled WGS sequence"/>
</dbReference>
<sequence length="64" mass="7215">MEADWGQETLVDFPRTPKSMSTVNPPCFRMTPLVYTLEFPYSDGLYSRNRLAACGSVEPLPSML</sequence>